<dbReference type="Pfam" id="PF00929">
    <property type="entry name" value="RNase_T"/>
    <property type="match status" value="1"/>
</dbReference>
<keyword evidence="5 20" id="KW-0548">Nucleotidyltransferase</keyword>
<dbReference type="FunFam" id="3.30.420.10:FF:000012">
    <property type="entry name" value="DNA polymerase III subunit epsilon"/>
    <property type="match status" value="1"/>
</dbReference>
<evidence type="ECO:0000259" key="22">
    <source>
        <dbReference type="SMART" id="SM00479"/>
    </source>
</evidence>
<dbReference type="CDD" id="cd06131">
    <property type="entry name" value="DNA_pol_III_epsilon_Ecoli_like"/>
    <property type="match status" value="1"/>
</dbReference>
<keyword evidence="10 20" id="KW-0269">Exonuclease</keyword>
<dbReference type="InterPro" id="IPR036397">
    <property type="entry name" value="RNaseH_sf"/>
</dbReference>
<evidence type="ECO:0000256" key="20">
    <source>
        <dbReference type="RuleBase" id="RU364087"/>
    </source>
</evidence>
<feature type="binding site" evidence="19">
    <location>
        <position position="169"/>
    </location>
    <ligand>
        <name>a divalent metal cation</name>
        <dbReference type="ChEBI" id="CHEBI:60240"/>
        <label>1</label>
        <note>catalytic</note>
    </ligand>
</feature>
<accession>A0A1I3TQD3</accession>
<comment type="catalytic activity">
    <reaction evidence="16 20">
        <text>DNA(n) + a 2'-deoxyribonucleoside 5'-triphosphate = DNA(n+1) + diphosphate</text>
        <dbReference type="Rhea" id="RHEA:22508"/>
        <dbReference type="Rhea" id="RHEA-COMP:17339"/>
        <dbReference type="Rhea" id="RHEA-COMP:17340"/>
        <dbReference type="ChEBI" id="CHEBI:33019"/>
        <dbReference type="ChEBI" id="CHEBI:61560"/>
        <dbReference type="ChEBI" id="CHEBI:173112"/>
        <dbReference type="EC" id="2.7.7.7"/>
    </reaction>
</comment>
<comment type="cofactor">
    <cofactor evidence="19">
        <name>Mg(2+)</name>
        <dbReference type="ChEBI" id="CHEBI:18420"/>
    </cofactor>
    <cofactor evidence="19">
        <name>Mn(2+)</name>
        <dbReference type="ChEBI" id="CHEBI:29035"/>
    </cofactor>
    <text evidence="19">Binds 2 divalent metal cations. Magnesium or manganese.</text>
</comment>
<dbReference type="InterPro" id="IPR006054">
    <property type="entry name" value="DnaQ"/>
</dbReference>
<dbReference type="EMBL" id="JAUOPJ010000005">
    <property type="protein sequence ID" value="MDO6456870.1"/>
    <property type="molecule type" value="Genomic_DNA"/>
</dbReference>
<organism evidence="24 25">
    <name type="scientific">Celeribacter halophilus</name>
    <dbReference type="NCBI Taxonomy" id="576117"/>
    <lineage>
        <taxon>Bacteria</taxon>
        <taxon>Pseudomonadati</taxon>
        <taxon>Pseudomonadota</taxon>
        <taxon>Alphaproteobacteria</taxon>
        <taxon>Rhodobacterales</taxon>
        <taxon>Roseobacteraceae</taxon>
        <taxon>Celeribacter</taxon>
    </lineage>
</organism>
<dbReference type="Gene3D" id="3.30.420.10">
    <property type="entry name" value="Ribonuclease H-like superfamily/Ribonuclease H"/>
    <property type="match status" value="1"/>
</dbReference>
<keyword evidence="25" id="KW-1185">Reference proteome</keyword>
<evidence type="ECO:0000256" key="8">
    <source>
        <dbReference type="ARBA" id="ARBA00022723"/>
    </source>
</evidence>
<evidence type="ECO:0000256" key="9">
    <source>
        <dbReference type="ARBA" id="ARBA00022801"/>
    </source>
</evidence>
<feature type="binding site" evidence="18">
    <location>
        <position position="52"/>
    </location>
    <ligand>
        <name>substrate</name>
    </ligand>
</feature>
<dbReference type="STRING" id="576117.SAMN04488138_10925"/>
<protein>
    <recommendedName>
        <fullName evidence="3 20">DNA polymerase III subunit epsilon</fullName>
        <ecNumber evidence="2 20">2.7.7.7</ecNumber>
    </recommendedName>
</protein>
<dbReference type="PANTHER" id="PTHR30231:SF41">
    <property type="entry name" value="DNA POLYMERASE III SUBUNIT EPSILON"/>
    <property type="match status" value="1"/>
</dbReference>
<dbReference type="EMBL" id="FORY01000009">
    <property type="protein sequence ID" value="SFJ73025.1"/>
    <property type="molecule type" value="Genomic_DNA"/>
</dbReference>
<dbReference type="RefSeq" id="WP_066600979.1">
    <property type="nucleotide sequence ID" value="NZ_FORY01000009.1"/>
</dbReference>
<comment type="function">
    <text evidence="14 20">DNA polymerase III is a complex, multichain enzyme responsible for most of the replicative synthesis in bacteria. The epsilon subunit contain the editing function and is a proofreading 3'-5' exonuclease.</text>
</comment>
<reference evidence="23" key="2">
    <citation type="submission" date="2023-07" db="EMBL/GenBank/DDBJ databases">
        <title>Genome content predicts the carbon catabolic preferences of heterotrophic bacteria.</title>
        <authorList>
            <person name="Gralka M."/>
        </authorList>
    </citation>
    <scope>NUCLEOTIDE SEQUENCE</scope>
    <source>
        <strain evidence="23">I2M02</strain>
    </source>
</reference>
<evidence type="ECO:0000256" key="2">
    <source>
        <dbReference type="ARBA" id="ARBA00012417"/>
    </source>
</evidence>
<evidence type="ECO:0000256" key="4">
    <source>
        <dbReference type="ARBA" id="ARBA00022679"/>
    </source>
</evidence>
<evidence type="ECO:0000256" key="19">
    <source>
        <dbReference type="PIRSR" id="PIRSR606309-3"/>
    </source>
</evidence>
<dbReference type="Proteomes" id="UP000183299">
    <property type="component" value="Unassembled WGS sequence"/>
</dbReference>
<evidence type="ECO:0000313" key="25">
    <source>
        <dbReference type="Proteomes" id="UP000183299"/>
    </source>
</evidence>
<dbReference type="Proteomes" id="UP001169823">
    <property type="component" value="Unassembled WGS sequence"/>
</dbReference>
<keyword evidence="11 19" id="KW-0460">Magnesium</keyword>
<dbReference type="EC" id="2.7.7.7" evidence="2 20"/>
<keyword evidence="6 20" id="KW-0235">DNA replication</keyword>
<gene>
    <name evidence="20 23" type="primary">dnaQ</name>
    <name evidence="23" type="ORF">Q4494_07265</name>
    <name evidence="24" type="ORF">SAMN04488138_10925</name>
</gene>
<feature type="binding site" evidence="18">
    <location>
        <position position="9"/>
    </location>
    <ligand>
        <name>substrate</name>
    </ligand>
</feature>
<feature type="region of interest" description="Disordered" evidence="21">
    <location>
        <begin position="200"/>
        <end position="220"/>
    </location>
</feature>
<keyword evidence="12 20" id="KW-0239">DNA-directed DNA polymerase</keyword>
<keyword evidence="7 20" id="KW-0540">Nuclease</keyword>
<dbReference type="SMART" id="SM00479">
    <property type="entry name" value="EXOIII"/>
    <property type="match status" value="1"/>
</dbReference>
<comment type="subunit">
    <text evidence="15 20">DNA polymerase III contains a core (composed of alpha, epsilon and theta chains) that associates with a tau subunit. This core dimerizes to form the POLIII' complex. PolIII' associates with the gamma complex (composed of gamma, delta, delta', psi and chi chains) and with the beta chain to form the complete DNA polymerase III complex.</text>
</comment>
<evidence type="ECO:0000256" key="10">
    <source>
        <dbReference type="ARBA" id="ARBA00022839"/>
    </source>
</evidence>
<evidence type="ECO:0000256" key="14">
    <source>
        <dbReference type="ARBA" id="ARBA00025483"/>
    </source>
</evidence>
<dbReference type="SUPFAM" id="SSF53098">
    <property type="entry name" value="Ribonuclease H-like"/>
    <property type="match status" value="1"/>
</dbReference>
<evidence type="ECO:0000256" key="15">
    <source>
        <dbReference type="ARBA" id="ARBA00026073"/>
    </source>
</evidence>
<feature type="compositionally biased region" description="Basic and acidic residues" evidence="21">
    <location>
        <begin position="201"/>
        <end position="210"/>
    </location>
</feature>
<dbReference type="InterPro" id="IPR013520">
    <property type="entry name" value="Ribonucl_H"/>
</dbReference>
<sequence>MREIVLDTETTGFDPFSGDRLVEIGAIELINHMPSGSTYHQYIHPDRHMPDEAFGVHGIGPDLLQPPRPPKEGEVILSDKPFFKAVGQDFLDFIGNDSKLVIHNASFDMKFLNAELKWIGLPEIPYERAIDTLMIARKKFPGSPATLDALCRRFGIDNSSRTLHGALLDSEILAEVYLELIGGRQPDLVLAPVSKKKKNAAAREAEDNWRPTRRPTPLPPRITEEEAAAHASFIKELGDDPIWNKFD</sequence>
<dbReference type="GO" id="GO:0003677">
    <property type="term" value="F:DNA binding"/>
    <property type="evidence" value="ECO:0007669"/>
    <property type="project" value="InterPro"/>
</dbReference>
<feature type="binding site" evidence="18">
    <location>
        <position position="57"/>
    </location>
    <ligand>
        <name>substrate</name>
    </ligand>
</feature>
<evidence type="ECO:0000256" key="7">
    <source>
        <dbReference type="ARBA" id="ARBA00022722"/>
    </source>
</evidence>
<evidence type="ECO:0000256" key="18">
    <source>
        <dbReference type="PIRSR" id="PIRSR606309-2"/>
    </source>
</evidence>
<dbReference type="GO" id="GO:0005829">
    <property type="term" value="C:cytosol"/>
    <property type="evidence" value="ECO:0007669"/>
    <property type="project" value="TreeGrafter"/>
</dbReference>
<keyword evidence="8 19" id="KW-0479">Metal-binding</keyword>
<proteinExistence type="predicted"/>
<evidence type="ECO:0000256" key="11">
    <source>
        <dbReference type="ARBA" id="ARBA00022842"/>
    </source>
</evidence>
<feature type="domain" description="Exonuclease" evidence="22">
    <location>
        <begin position="2"/>
        <end position="186"/>
    </location>
</feature>
<dbReference type="GO" id="GO:0046872">
    <property type="term" value="F:metal ion binding"/>
    <property type="evidence" value="ECO:0007669"/>
    <property type="project" value="UniProtKB-KW"/>
</dbReference>
<evidence type="ECO:0000256" key="6">
    <source>
        <dbReference type="ARBA" id="ARBA00022705"/>
    </source>
</evidence>
<dbReference type="NCBIfam" id="NF004316">
    <property type="entry name" value="PRK05711.1"/>
    <property type="match status" value="1"/>
</dbReference>
<dbReference type="NCBIfam" id="TIGR00573">
    <property type="entry name" value="dnaq"/>
    <property type="match status" value="1"/>
</dbReference>
<comment type="cofactor">
    <cofactor evidence="1 20">
        <name>Mn(2+)</name>
        <dbReference type="ChEBI" id="CHEBI:29035"/>
    </cofactor>
</comment>
<evidence type="ECO:0000313" key="24">
    <source>
        <dbReference type="EMBL" id="SFJ73025.1"/>
    </source>
</evidence>
<evidence type="ECO:0000256" key="16">
    <source>
        <dbReference type="ARBA" id="ARBA00049244"/>
    </source>
</evidence>
<evidence type="ECO:0000256" key="12">
    <source>
        <dbReference type="ARBA" id="ARBA00022932"/>
    </source>
</evidence>
<evidence type="ECO:0000256" key="21">
    <source>
        <dbReference type="SAM" id="MobiDB-lite"/>
    </source>
</evidence>
<name>A0A1I3TQD3_9RHOB</name>
<evidence type="ECO:0000256" key="17">
    <source>
        <dbReference type="PIRSR" id="PIRSR606309-1"/>
    </source>
</evidence>
<dbReference type="GeneID" id="98665575"/>
<evidence type="ECO:0000313" key="23">
    <source>
        <dbReference type="EMBL" id="MDO6456870.1"/>
    </source>
</evidence>
<keyword evidence="13 19" id="KW-0464">Manganese</keyword>
<feature type="binding site" evidence="18">
    <location>
        <position position="7"/>
    </location>
    <ligand>
        <name>substrate</name>
    </ligand>
</feature>
<evidence type="ECO:0000256" key="5">
    <source>
        <dbReference type="ARBA" id="ARBA00022695"/>
    </source>
</evidence>
<evidence type="ECO:0000256" key="3">
    <source>
        <dbReference type="ARBA" id="ARBA00020352"/>
    </source>
</evidence>
<keyword evidence="9 20" id="KW-0378">Hydrolase</keyword>
<feature type="binding site" evidence="19">
    <location>
        <position position="9"/>
    </location>
    <ligand>
        <name>a divalent metal cation</name>
        <dbReference type="ChEBI" id="CHEBI:60240"/>
        <label>1</label>
        <note>catalytic</note>
    </ligand>
</feature>
<reference evidence="24 25" key="1">
    <citation type="submission" date="2016-10" db="EMBL/GenBank/DDBJ databases">
        <authorList>
            <person name="de Groot N.N."/>
        </authorList>
    </citation>
    <scope>NUCLEOTIDE SEQUENCE [LARGE SCALE GENOMIC DNA]</scope>
    <source>
        <strain evidence="24 25">CGMCC 1.8891</strain>
    </source>
</reference>
<dbReference type="GO" id="GO:0008408">
    <property type="term" value="F:3'-5' exonuclease activity"/>
    <property type="evidence" value="ECO:0007669"/>
    <property type="project" value="TreeGrafter"/>
</dbReference>
<dbReference type="NCBIfam" id="TIGR01406">
    <property type="entry name" value="dnaQ_proteo"/>
    <property type="match status" value="1"/>
</dbReference>
<dbReference type="GO" id="GO:0003887">
    <property type="term" value="F:DNA-directed DNA polymerase activity"/>
    <property type="evidence" value="ECO:0007669"/>
    <property type="project" value="UniProtKB-KW"/>
</dbReference>
<feature type="binding site" evidence="19">
    <location>
        <position position="7"/>
    </location>
    <ligand>
        <name>a divalent metal cation</name>
        <dbReference type="ChEBI" id="CHEBI:60240"/>
        <label>1</label>
        <note>catalytic</note>
    </ligand>
</feature>
<dbReference type="PANTHER" id="PTHR30231">
    <property type="entry name" value="DNA POLYMERASE III SUBUNIT EPSILON"/>
    <property type="match status" value="1"/>
</dbReference>
<keyword evidence="4 20" id="KW-0808">Transferase</keyword>
<dbReference type="AlphaFoldDB" id="A0A1I3TQD3"/>
<dbReference type="OrthoDB" id="9804290at2"/>
<feature type="binding site" evidence="18">
    <location>
        <position position="169"/>
    </location>
    <ligand>
        <name>substrate</name>
    </ligand>
</feature>
<dbReference type="InterPro" id="IPR012337">
    <property type="entry name" value="RNaseH-like_sf"/>
</dbReference>
<dbReference type="InterPro" id="IPR006309">
    <property type="entry name" value="DnaQ_proteo"/>
</dbReference>
<evidence type="ECO:0000256" key="13">
    <source>
        <dbReference type="ARBA" id="ARBA00023211"/>
    </source>
</evidence>
<dbReference type="GO" id="GO:0045004">
    <property type="term" value="P:DNA replication proofreading"/>
    <property type="evidence" value="ECO:0007669"/>
    <property type="project" value="TreeGrafter"/>
</dbReference>
<feature type="active site" description="Proton acceptor" evidence="17">
    <location>
        <position position="164"/>
    </location>
</feature>
<evidence type="ECO:0000256" key="1">
    <source>
        <dbReference type="ARBA" id="ARBA00001936"/>
    </source>
</evidence>